<gene>
    <name evidence="3" type="ORF">NQU55_19000</name>
</gene>
<dbReference type="EMBL" id="JANIID010000016">
    <property type="protein sequence ID" value="MCQ8771837.1"/>
    <property type="molecule type" value="Genomic_DNA"/>
</dbReference>
<sequence>MTTPTQTTRAPIGAAEFRDAMAHLAAPLTIITTADETGRRWGFTASAVTSVSMEPPLLLVGIARTSSCHPALTSAPEFVVNLLGAEHAATARTFARSGIDRFASGGFETWPGSALPVLANAHAAFLCRRADVLPAGDHDLLLGELLETRQGPGGEPLLWYQREFRTPLGRPTH</sequence>
<dbReference type="Pfam" id="PF01613">
    <property type="entry name" value="Flavin_Reduct"/>
    <property type="match status" value="1"/>
</dbReference>
<feature type="domain" description="Flavin reductase like" evidence="2">
    <location>
        <begin position="21"/>
        <end position="166"/>
    </location>
</feature>
<dbReference type="Gene3D" id="2.30.110.10">
    <property type="entry name" value="Electron Transport, Fmn-binding Protein, Chain A"/>
    <property type="match status" value="1"/>
</dbReference>
<dbReference type="PANTHER" id="PTHR30466:SF1">
    <property type="entry name" value="FMN REDUCTASE (NADH) RUTF"/>
    <property type="match status" value="1"/>
</dbReference>
<keyword evidence="1" id="KW-0560">Oxidoreductase</keyword>
<evidence type="ECO:0000256" key="1">
    <source>
        <dbReference type="ARBA" id="ARBA00023002"/>
    </source>
</evidence>
<evidence type="ECO:0000313" key="4">
    <source>
        <dbReference type="Proteomes" id="UP001142374"/>
    </source>
</evidence>
<dbReference type="GO" id="GO:0010181">
    <property type="term" value="F:FMN binding"/>
    <property type="evidence" value="ECO:0007669"/>
    <property type="project" value="InterPro"/>
</dbReference>
<dbReference type="SMART" id="SM00903">
    <property type="entry name" value="Flavin_Reduct"/>
    <property type="match status" value="1"/>
</dbReference>
<protein>
    <submittedName>
        <fullName evidence="3">Flavin reductase family protein</fullName>
    </submittedName>
</protein>
<organism evidence="3 4">
    <name type="scientific">Streptomyces telluris</name>
    <dbReference type="NCBI Taxonomy" id="2720021"/>
    <lineage>
        <taxon>Bacteria</taxon>
        <taxon>Bacillati</taxon>
        <taxon>Actinomycetota</taxon>
        <taxon>Actinomycetes</taxon>
        <taxon>Kitasatosporales</taxon>
        <taxon>Streptomycetaceae</taxon>
        <taxon>Streptomyces</taxon>
    </lineage>
</organism>
<name>A0A9X2RME1_9ACTN</name>
<dbReference type="SUPFAM" id="SSF50475">
    <property type="entry name" value="FMN-binding split barrel"/>
    <property type="match status" value="1"/>
</dbReference>
<evidence type="ECO:0000259" key="2">
    <source>
        <dbReference type="SMART" id="SM00903"/>
    </source>
</evidence>
<dbReference type="InterPro" id="IPR050268">
    <property type="entry name" value="NADH-dep_flavin_reductase"/>
</dbReference>
<dbReference type="PANTHER" id="PTHR30466">
    <property type="entry name" value="FLAVIN REDUCTASE"/>
    <property type="match status" value="1"/>
</dbReference>
<dbReference type="GO" id="GO:0042602">
    <property type="term" value="F:riboflavin reductase (NADPH) activity"/>
    <property type="evidence" value="ECO:0007669"/>
    <property type="project" value="TreeGrafter"/>
</dbReference>
<keyword evidence="4" id="KW-1185">Reference proteome</keyword>
<dbReference type="InterPro" id="IPR012349">
    <property type="entry name" value="Split_barrel_FMN-bd"/>
</dbReference>
<reference evidence="3" key="1">
    <citation type="submission" date="2022-06" db="EMBL/GenBank/DDBJ databases">
        <title>WGS of actinobacteria.</title>
        <authorList>
            <person name="Thawai C."/>
        </authorList>
    </citation>
    <scope>NUCLEOTIDE SEQUENCE</scope>
    <source>
        <strain evidence="3">AA8</strain>
    </source>
</reference>
<evidence type="ECO:0000313" key="3">
    <source>
        <dbReference type="EMBL" id="MCQ8771837.1"/>
    </source>
</evidence>
<accession>A0A9X2RME1</accession>
<dbReference type="AlphaFoldDB" id="A0A9X2RME1"/>
<comment type="caution">
    <text evidence="3">The sequence shown here is derived from an EMBL/GenBank/DDBJ whole genome shotgun (WGS) entry which is preliminary data.</text>
</comment>
<proteinExistence type="predicted"/>
<dbReference type="InterPro" id="IPR002563">
    <property type="entry name" value="Flavin_Rdtase-like_dom"/>
</dbReference>
<dbReference type="RefSeq" id="WP_256790877.1">
    <property type="nucleotide sequence ID" value="NZ_JAATER010000306.1"/>
</dbReference>
<dbReference type="Proteomes" id="UP001142374">
    <property type="component" value="Unassembled WGS sequence"/>
</dbReference>